<dbReference type="InterPro" id="IPR001805">
    <property type="entry name" value="Adenokinase"/>
</dbReference>
<evidence type="ECO:0000256" key="4">
    <source>
        <dbReference type="ARBA" id="ARBA00012119"/>
    </source>
</evidence>
<dbReference type="EMBL" id="CAIX01000256">
    <property type="protein sequence ID" value="CCI48917.1"/>
    <property type="molecule type" value="Genomic_DNA"/>
</dbReference>
<keyword evidence="7 14" id="KW-0547">Nucleotide-binding</keyword>
<evidence type="ECO:0000256" key="8">
    <source>
        <dbReference type="ARBA" id="ARBA00022777"/>
    </source>
</evidence>
<dbReference type="AlphaFoldDB" id="A0A024GQY0"/>
<reference evidence="16 17" key="1">
    <citation type="submission" date="2012-05" db="EMBL/GenBank/DDBJ databases">
        <title>Recombination and specialization in a pathogen metapopulation.</title>
        <authorList>
            <person name="Gardiner A."/>
            <person name="Kemen E."/>
            <person name="Schultz-Larsen T."/>
            <person name="MacLean D."/>
            <person name="Van Oosterhout C."/>
            <person name="Jones J.D.G."/>
        </authorList>
    </citation>
    <scope>NUCLEOTIDE SEQUENCE [LARGE SCALE GENOMIC DNA]</scope>
    <source>
        <strain evidence="16 17">Ac Nc2</strain>
    </source>
</reference>
<comment type="catalytic activity">
    <reaction evidence="11 14">
        <text>adenosine + ATP = AMP + ADP + H(+)</text>
        <dbReference type="Rhea" id="RHEA:20824"/>
        <dbReference type="ChEBI" id="CHEBI:15378"/>
        <dbReference type="ChEBI" id="CHEBI:16335"/>
        <dbReference type="ChEBI" id="CHEBI:30616"/>
        <dbReference type="ChEBI" id="CHEBI:456215"/>
        <dbReference type="ChEBI" id="CHEBI:456216"/>
        <dbReference type="EC" id="2.7.1.20"/>
    </reaction>
</comment>
<accession>A0A024GQY0</accession>
<dbReference type="PROSITE" id="PS00584">
    <property type="entry name" value="PFKB_KINASES_2"/>
    <property type="match status" value="1"/>
</dbReference>
<keyword evidence="10 14" id="KW-0460">Magnesium</keyword>
<dbReference type="SUPFAM" id="SSF53613">
    <property type="entry name" value="Ribokinase-like"/>
    <property type="match status" value="1"/>
</dbReference>
<dbReference type="Gene3D" id="3.30.1110.10">
    <property type="match status" value="1"/>
</dbReference>
<protein>
    <recommendedName>
        <fullName evidence="12 14">Adenosine kinase</fullName>
        <shortName evidence="14">AK</shortName>
        <ecNumber evidence="4 14">2.7.1.20</ecNumber>
    </recommendedName>
    <alternativeName>
        <fullName evidence="14">Adenosine 5'-phosphotransferase</fullName>
    </alternativeName>
</protein>
<dbReference type="GO" id="GO:0004001">
    <property type="term" value="F:adenosine kinase activity"/>
    <property type="evidence" value="ECO:0007669"/>
    <property type="project" value="UniProtKB-UniRule"/>
</dbReference>
<dbReference type="InterPro" id="IPR029056">
    <property type="entry name" value="Ribokinase-like"/>
</dbReference>
<dbReference type="FunFam" id="3.40.1190.20:FF:000076">
    <property type="entry name" value="Adenosine kinase"/>
    <property type="match status" value="1"/>
</dbReference>
<name>A0A024GQY0_9STRA</name>
<dbReference type="Pfam" id="PF00294">
    <property type="entry name" value="PfkB"/>
    <property type="match status" value="1"/>
</dbReference>
<keyword evidence="17" id="KW-1185">Reference proteome</keyword>
<evidence type="ECO:0000256" key="11">
    <source>
        <dbReference type="ARBA" id="ARBA00051362"/>
    </source>
</evidence>
<dbReference type="GO" id="GO:0044209">
    <property type="term" value="P:AMP salvage"/>
    <property type="evidence" value="ECO:0007669"/>
    <property type="project" value="UniProtKB-UniRule"/>
</dbReference>
<feature type="active site" description="Proton acceptor" evidence="13">
    <location>
        <position position="307"/>
    </location>
</feature>
<evidence type="ECO:0000256" key="2">
    <source>
        <dbReference type="ARBA" id="ARBA00004801"/>
    </source>
</evidence>
<dbReference type="PANTHER" id="PTHR45769">
    <property type="entry name" value="ADENOSINE KINASE"/>
    <property type="match status" value="1"/>
</dbReference>
<comment type="caution">
    <text evidence="16">The sequence shown here is derived from an EMBL/GenBank/DDBJ whole genome shotgun (WGS) entry which is preliminary data.</text>
</comment>
<evidence type="ECO:0000313" key="16">
    <source>
        <dbReference type="EMBL" id="CCI48917.1"/>
    </source>
</evidence>
<dbReference type="GO" id="GO:0005829">
    <property type="term" value="C:cytosol"/>
    <property type="evidence" value="ECO:0007669"/>
    <property type="project" value="TreeGrafter"/>
</dbReference>
<evidence type="ECO:0000256" key="5">
    <source>
        <dbReference type="ARBA" id="ARBA00022679"/>
    </source>
</evidence>
<dbReference type="GO" id="GO:0006166">
    <property type="term" value="P:purine ribonucleoside salvage"/>
    <property type="evidence" value="ECO:0007669"/>
    <property type="project" value="UniProtKB-KW"/>
</dbReference>
<evidence type="ECO:0000259" key="15">
    <source>
        <dbReference type="Pfam" id="PF00294"/>
    </source>
</evidence>
<dbReference type="STRING" id="65357.A0A024GQY0"/>
<comment type="cofactor">
    <cofactor evidence="1 14">
        <name>Mg(2+)</name>
        <dbReference type="ChEBI" id="CHEBI:18420"/>
    </cofactor>
</comment>
<proteinExistence type="inferred from homology"/>
<dbReference type="InterPro" id="IPR011611">
    <property type="entry name" value="PfkB_dom"/>
</dbReference>
<evidence type="ECO:0000256" key="9">
    <source>
        <dbReference type="ARBA" id="ARBA00022840"/>
    </source>
</evidence>
<gene>
    <name evidence="16" type="ORF">BN9_101260</name>
</gene>
<dbReference type="PRINTS" id="PR00989">
    <property type="entry name" value="ADENOKINASE"/>
</dbReference>
<evidence type="ECO:0000256" key="6">
    <source>
        <dbReference type="ARBA" id="ARBA00022726"/>
    </source>
</evidence>
<dbReference type="InParanoid" id="A0A024GQY0"/>
<sequence>MNQQQSMPEPEHLTHCIVGLGNPLLDISANVSQELLDKYKLRSNDAILASECHLTLYDELTSKYSPEFIAGGATQNSIRVAQWMLSSHNQGATTFMGSIGNDEHGRILKECAERDGVRTHYMVHDNTPTGTCAVCVIGDERSLVANLSAANKFHHNHLENEISKEILIKGRFFYSSGFHLTVSPDSVLKIAEHAHENKKTFLLNLAAPFIVQCFKEPLMKAIEFADFIFGNETEASEFGKTFGWNENLQEIALKMTELPTVSSSRKRVVVITQGSEPTIVAQDGKVTLYDVTPIDSNEIQDTNGAGDAFVGGFISRLALDRPLHDCVKAGQWAAGIVIRRSGCTFPKECEYSD</sequence>
<keyword evidence="9 14" id="KW-0067">ATP-binding</keyword>
<dbReference type="InterPro" id="IPR002173">
    <property type="entry name" value="Carboh/pur_kinase_PfkB_CS"/>
</dbReference>
<evidence type="ECO:0000256" key="12">
    <source>
        <dbReference type="ARBA" id="ARBA00068771"/>
    </source>
</evidence>
<evidence type="ECO:0000256" key="1">
    <source>
        <dbReference type="ARBA" id="ARBA00001946"/>
    </source>
</evidence>
<evidence type="ECO:0000256" key="7">
    <source>
        <dbReference type="ARBA" id="ARBA00022741"/>
    </source>
</evidence>
<organism evidence="16 17">
    <name type="scientific">Albugo candida</name>
    <dbReference type="NCBI Taxonomy" id="65357"/>
    <lineage>
        <taxon>Eukaryota</taxon>
        <taxon>Sar</taxon>
        <taxon>Stramenopiles</taxon>
        <taxon>Oomycota</taxon>
        <taxon>Peronosporomycetes</taxon>
        <taxon>Albuginales</taxon>
        <taxon>Albuginaceae</taxon>
        <taxon>Albugo</taxon>
    </lineage>
</organism>
<comment type="similarity">
    <text evidence="3 14">Belongs to the carbohydrate kinase PfkB family.</text>
</comment>
<dbReference type="GO" id="GO:0005634">
    <property type="term" value="C:nucleus"/>
    <property type="evidence" value="ECO:0007669"/>
    <property type="project" value="TreeGrafter"/>
</dbReference>
<evidence type="ECO:0000256" key="13">
    <source>
        <dbReference type="PIRSR" id="PIRSR601805-1"/>
    </source>
</evidence>
<evidence type="ECO:0000256" key="10">
    <source>
        <dbReference type="ARBA" id="ARBA00022842"/>
    </source>
</evidence>
<dbReference type="UniPathway" id="UPA00588">
    <property type="reaction ID" value="UER00659"/>
</dbReference>
<feature type="domain" description="Carbohydrate kinase PfkB" evidence="15">
    <location>
        <begin position="43"/>
        <end position="346"/>
    </location>
</feature>
<comment type="pathway">
    <text evidence="2 14">Purine metabolism; AMP biosynthesis via salvage pathway; AMP from adenosine: step 1/1.</text>
</comment>
<dbReference type="Proteomes" id="UP000053237">
    <property type="component" value="Unassembled WGS sequence"/>
</dbReference>
<dbReference type="PANTHER" id="PTHR45769:SF3">
    <property type="entry name" value="ADENOSINE KINASE"/>
    <property type="match status" value="1"/>
</dbReference>
<keyword evidence="6 14" id="KW-0660">Purine salvage</keyword>
<keyword evidence="5 14" id="KW-0808">Transferase</keyword>
<dbReference type="Gene3D" id="3.40.1190.20">
    <property type="match status" value="1"/>
</dbReference>
<dbReference type="EC" id="2.7.1.20" evidence="4 14"/>
<dbReference type="GO" id="GO:0005524">
    <property type="term" value="F:ATP binding"/>
    <property type="evidence" value="ECO:0007669"/>
    <property type="project" value="UniProtKB-UniRule"/>
</dbReference>
<dbReference type="OrthoDB" id="432447at2759"/>
<dbReference type="GO" id="GO:0006144">
    <property type="term" value="P:purine nucleobase metabolic process"/>
    <property type="evidence" value="ECO:0007669"/>
    <property type="project" value="TreeGrafter"/>
</dbReference>
<evidence type="ECO:0000256" key="3">
    <source>
        <dbReference type="ARBA" id="ARBA00010688"/>
    </source>
</evidence>
<dbReference type="CDD" id="cd01168">
    <property type="entry name" value="adenosine_kinase"/>
    <property type="match status" value="1"/>
</dbReference>
<comment type="function">
    <text evidence="14">ATP dependent phosphorylation of adenosine and other related nucleoside analogs to monophosphate derivatives.</text>
</comment>
<keyword evidence="8 14" id="KW-0418">Kinase</keyword>
<evidence type="ECO:0000313" key="17">
    <source>
        <dbReference type="Proteomes" id="UP000053237"/>
    </source>
</evidence>
<evidence type="ECO:0000256" key="14">
    <source>
        <dbReference type="RuleBase" id="RU368116"/>
    </source>
</evidence>